<dbReference type="AlphaFoldDB" id="A0A7S9Q0A4"/>
<evidence type="ECO:0000313" key="2">
    <source>
        <dbReference type="Proteomes" id="UP000594759"/>
    </source>
</evidence>
<dbReference type="EMBL" id="CP064939">
    <property type="protein sequence ID" value="QPH40790.1"/>
    <property type="molecule type" value="Genomic_DNA"/>
</dbReference>
<dbReference type="KEGG" id="pex:IZT61_05860"/>
<sequence length="93" mass="10713">MKNKTRTFNRLNVSITKKVIELQERGYDCDFLLLANGTLLCMQTNLNYPVSTVAINRMDQGYDFFSHSYKNIHTIETGNGERGVLLTEQAFNF</sequence>
<keyword evidence="2" id="KW-1185">Reference proteome</keyword>
<gene>
    <name evidence="1" type="ORF">IZT61_05860</name>
</gene>
<protein>
    <submittedName>
        <fullName evidence="1">Uncharacterized protein</fullName>
    </submittedName>
</protein>
<dbReference type="RefSeq" id="WP_196100244.1">
    <property type="nucleotide sequence ID" value="NZ_CP064939.1"/>
</dbReference>
<organism evidence="1 2">
    <name type="scientific">Pedobacter endophyticus</name>
    <dbReference type="NCBI Taxonomy" id="2789740"/>
    <lineage>
        <taxon>Bacteria</taxon>
        <taxon>Pseudomonadati</taxon>
        <taxon>Bacteroidota</taxon>
        <taxon>Sphingobacteriia</taxon>
        <taxon>Sphingobacteriales</taxon>
        <taxon>Sphingobacteriaceae</taxon>
        <taxon>Pedobacter</taxon>
    </lineage>
</organism>
<evidence type="ECO:0000313" key="1">
    <source>
        <dbReference type="EMBL" id="QPH40790.1"/>
    </source>
</evidence>
<reference evidence="1 2" key="1">
    <citation type="submission" date="2020-11" db="EMBL/GenBank/DDBJ databases">
        <title>Pedobacter endophytica, an endophytic bacteria isolated form Carex pumila.</title>
        <authorList>
            <person name="Peng Y."/>
            <person name="Jiang L."/>
            <person name="Lee J."/>
        </authorList>
    </citation>
    <scope>NUCLEOTIDE SEQUENCE [LARGE SCALE GENOMIC DNA]</scope>
    <source>
        <strain evidence="1 2">JBR3-12</strain>
    </source>
</reference>
<proteinExistence type="predicted"/>
<dbReference type="Proteomes" id="UP000594759">
    <property type="component" value="Chromosome"/>
</dbReference>
<accession>A0A7S9Q0A4</accession>
<name>A0A7S9Q0A4_9SPHI</name>